<accession>A0A1W7R6G6</accession>
<protein>
    <submittedName>
        <fullName evidence="2">Putative loner ele1</fullName>
    </submittedName>
</protein>
<feature type="region of interest" description="Disordered" evidence="1">
    <location>
        <begin position="284"/>
        <end position="400"/>
    </location>
</feature>
<feature type="compositionally biased region" description="Basic residues" evidence="1">
    <location>
        <begin position="310"/>
        <end position="326"/>
    </location>
</feature>
<feature type="compositionally biased region" description="Polar residues" evidence="1">
    <location>
        <begin position="330"/>
        <end position="349"/>
    </location>
</feature>
<evidence type="ECO:0000256" key="1">
    <source>
        <dbReference type="SAM" id="MobiDB-lite"/>
    </source>
</evidence>
<feature type="compositionally biased region" description="Basic residues" evidence="1">
    <location>
        <begin position="373"/>
        <end position="388"/>
    </location>
</feature>
<evidence type="ECO:0000313" key="2">
    <source>
        <dbReference type="EMBL" id="JAV46752.1"/>
    </source>
</evidence>
<name>A0A1W7R6G6_AEDAL</name>
<dbReference type="EMBL" id="GEHC01000893">
    <property type="protein sequence ID" value="JAV46752.1"/>
    <property type="molecule type" value="Transcribed_RNA"/>
</dbReference>
<reference evidence="2" key="1">
    <citation type="submission" date="2016-03" db="EMBL/GenBank/DDBJ databases">
        <title>RNAseq analyses of the sensorial organs of adult female Aedes albopictus.</title>
        <authorList>
            <person name="Fabrizio L."/>
            <person name="Ribeiro J.M."/>
            <person name="Arca B."/>
        </authorList>
    </citation>
    <scope>NUCLEOTIDE SEQUENCE</scope>
</reference>
<sequence>MDESNGGGEMPPKDIIARTRFYQPSSPGPWVVYFRRKNKPLNVLSISRDLTRKYPGTVIHQVKQTKLRVTAPSYKAANEIAQHEAFSCEYTIYVPAREVEVEGKILDEMLTCEDIKSGFGRFKNRSIPDVAILDCKRLSKASIEGSKKVYSPSAFFRVTFPGSVLPEFVVIDGAFYPVRLFRPKVFNCTKCKQFGHSDSFCDNKPRCGKCNQAHLEDSCTQEAEKCSYCGGDPHDLQDCPAYKRRIKNESRSIIRRSKQTYAEMVKSFKTPDSVSESAVPVENPFHELSSDDQDDDETDEGGSSSEVHAPGKRKSSSSPGLRRKVFLKSSLKSLPNTKGSGVNLKTPNKQAPDYSVPCCSKDPVNPPPTVKYTSKKSIRQSSKKKATKAPRTSTKPPKPKRGLLTFRVLVDRLYDAIGLPDTLRGIIDIFIPTVEEYLRNLTQSWPLLASLISFDG</sequence>
<dbReference type="VEuPathDB" id="VectorBase:AALC636_010242"/>
<organism evidence="2">
    <name type="scientific">Aedes albopictus</name>
    <name type="common">Asian tiger mosquito</name>
    <name type="synonym">Stegomyia albopicta</name>
    <dbReference type="NCBI Taxonomy" id="7160"/>
    <lineage>
        <taxon>Eukaryota</taxon>
        <taxon>Metazoa</taxon>
        <taxon>Ecdysozoa</taxon>
        <taxon>Arthropoda</taxon>
        <taxon>Hexapoda</taxon>
        <taxon>Insecta</taxon>
        <taxon>Pterygota</taxon>
        <taxon>Neoptera</taxon>
        <taxon>Endopterygota</taxon>
        <taxon>Diptera</taxon>
        <taxon>Nematocera</taxon>
        <taxon>Culicoidea</taxon>
        <taxon>Culicidae</taxon>
        <taxon>Culicinae</taxon>
        <taxon>Aedini</taxon>
        <taxon>Aedes</taxon>
        <taxon>Stegomyia</taxon>
    </lineage>
</organism>
<proteinExistence type="predicted"/>
<feature type="compositionally biased region" description="Acidic residues" evidence="1">
    <location>
        <begin position="290"/>
        <end position="300"/>
    </location>
</feature>
<dbReference type="AlphaFoldDB" id="A0A1W7R6G6"/>